<name>A0A0B9AEB2_9SPHN</name>
<keyword evidence="1" id="KW-0472">Membrane</keyword>
<evidence type="ECO:0000313" key="3">
    <source>
        <dbReference type="Proteomes" id="UP000031338"/>
    </source>
</evidence>
<evidence type="ECO:0000313" key="2">
    <source>
        <dbReference type="EMBL" id="KHS47672.1"/>
    </source>
</evidence>
<organism evidence="2 3">
    <name type="scientific">Novosphingobium subterraneum</name>
    <dbReference type="NCBI Taxonomy" id="48936"/>
    <lineage>
        <taxon>Bacteria</taxon>
        <taxon>Pseudomonadati</taxon>
        <taxon>Pseudomonadota</taxon>
        <taxon>Alphaproteobacteria</taxon>
        <taxon>Sphingomonadales</taxon>
        <taxon>Sphingomonadaceae</taxon>
        <taxon>Novosphingobium</taxon>
    </lineage>
</organism>
<protein>
    <submittedName>
        <fullName evidence="2">MerC mercury resistance protein</fullName>
    </submittedName>
</protein>
<dbReference type="Pfam" id="PF03203">
    <property type="entry name" value="MerC"/>
    <property type="match status" value="1"/>
</dbReference>
<dbReference type="STRING" id="48936.NJ75_01466"/>
<sequence>MSDALLALRARLDRIGVLLSGLCLIHCVAGLFLVGMLGIGGGVLLNPDIHRWGLAFALVIGAATIGIGALRHGRLLPLAIGGSGLALMGAAVAVGHGDAEVALTVGGVILVAVAHVINMRASH</sequence>
<feature type="transmembrane region" description="Helical" evidence="1">
    <location>
        <begin position="52"/>
        <end position="70"/>
    </location>
</feature>
<keyword evidence="1" id="KW-0812">Transmembrane</keyword>
<proteinExistence type="predicted"/>
<dbReference type="InterPro" id="IPR004891">
    <property type="entry name" value="Mercury-R_MerC"/>
</dbReference>
<keyword evidence="1" id="KW-1133">Transmembrane helix</keyword>
<dbReference type="Proteomes" id="UP000031338">
    <property type="component" value="Unassembled WGS sequence"/>
</dbReference>
<gene>
    <name evidence="2" type="ORF">NJ75_01466</name>
</gene>
<reference evidence="2 3" key="1">
    <citation type="submission" date="2014-10" db="EMBL/GenBank/DDBJ databases">
        <title>Draft genome sequence of Novosphingobium subterraneum DSM 12447.</title>
        <authorList>
            <person name="Gan H.M."/>
            <person name="Gan H.Y."/>
            <person name="Savka M.A."/>
        </authorList>
    </citation>
    <scope>NUCLEOTIDE SEQUENCE [LARGE SCALE GENOMIC DNA]</scope>
    <source>
        <strain evidence="2 3">DSM 12447</strain>
    </source>
</reference>
<dbReference type="GO" id="GO:0016020">
    <property type="term" value="C:membrane"/>
    <property type="evidence" value="ECO:0007669"/>
    <property type="project" value="InterPro"/>
</dbReference>
<accession>A0A0B9AEB2</accession>
<comment type="caution">
    <text evidence="2">The sequence shown here is derived from an EMBL/GenBank/DDBJ whole genome shotgun (WGS) entry which is preliminary data.</text>
</comment>
<dbReference type="GO" id="GO:0015097">
    <property type="term" value="F:mercury ion transmembrane transporter activity"/>
    <property type="evidence" value="ECO:0007669"/>
    <property type="project" value="InterPro"/>
</dbReference>
<feature type="transmembrane region" description="Helical" evidence="1">
    <location>
        <begin position="15"/>
        <end position="40"/>
    </location>
</feature>
<keyword evidence="3" id="KW-1185">Reference proteome</keyword>
<evidence type="ECO:0000256" key="1">
    <source>
        <dbReference type="SAM" id="Phobius"/>
    </source>
</evidence>
<dbReference type="RefSeq" id="WP_039332980.1">
    <property type="nucleotide sequence ID" value="NZ_JRVC01000006.1"/>
</dbReference>
<dbReference type="AlphaFoldDB" id="A0A0B9AEB2"/>
<feature type="transmembrane region" description="Helical" evidence="1">
    <location>
        <begin position="101"/>
        <end position="119"/>
    </location>
</feature>
<dbReference type="EMBL" id="JRVC01000006">
    <property type="protein sequence ID" value="KHS47672.1"/>
    <property type="molecule type" value="Genomic_DNA"/>
</dbReference>
<dbReference type="PATRIC" id="fig|48936.3.peg.1468"/>
<feature type="transmembrane region" description="Helical" evidence="1">
    <location>
        <begin position="75"/>
        <end position="95"/>
    </location>
</feature>